<evidence type="ECO:0000256" key="6">
    <source>
        <dbReference type="ARBA" id="ARBA00023277"/>
    </source>
</evidence>
<keyword evidence="8" id="KW-0812">Transmembrane</keyword>
<keyword evidence="7" id="KW-0624">Polysaccharide degradation</keyword>
<dbReference type="GO" id="GO:0045493">
    <property type="term" value="P:xylan catabolic process"/>
    <property type="evidence" value="ECO:0007669"/>
    <property type="project" value="UniProtKB-KW"/>
</dbReference>
<dbReference type="Proteomes" id="UP000008315">
    <property type="component" value="Chromosome"/>
</dbReference>
<keyword evidence="2" id="KW-0964">Secreted</keyword>
<evidence type="ECO:0000256" key="8">
    <source>
        <dbReference type="SAM" id="Phobius"/>
    </source>
</evidence>
<dbReference type="KEGG" id="mah:MEALZ_1815"/>
<proteinExistence type="predicted"/>
<feature type="transmembrane region" description="Helical" evidence="8">
    <location>
        <begin position="16"/>
        <end position="35"/>
    </location>
</feature>
<dbReference type="RefSeq" id="WP_014148294.1">
    <property type="nucleotide sequence ID" value="NC_016112.1"/>
</dbReference>
<name>G4T1R9_META2</name>
<keyword evidence="4" id="KW-0732">Signal</keyword>
<dbReference type="STRING" id="1091494.MEALZ_1815"/>
<evidence type="ECO:0000313" key="9">
    <source>
        <dbReference type="EMBL" id="CCE23501.1"/>
    </source>
</evidence>
<dbReference type="HOGENOM" id="CLU_959129_0_0_6"/>
<dbReference type="GO" id="GO:0005576">
    <property type="term" value="C:extracellular region"/>
    <property type="evidence" value="ECO:0007669"/>
    <property type="project" value="UniProtKB-SubCell"/>
</dbReference>
<dbReference type="SUPFAM" id="SSF53474">
    <property type="entry name" value="alpha/beta-Hydrolases"/>
    <property type="match status" value="1"/>
</dbReference>
<evidence type="ECO:0000256" key="1">
    <source>
        <dbReference type="ARBA" id="ARBA00004613"/>
    </source>
</evidence>
<dbReference type="InterPro" id="IPR043595">
    <property type="entry name" value="FaeB/C/D"/>
</dbReference>
<evidence type="ECO:0000256" key="4">
    <source>
        <dbReference type="ARBA" id="ARBA00022729"/>
    </source>
</evidence>
<sequence>MIDFSTIKPHLTKRNIWLAAIFLPPILLVLVMLLMETGSGDYAQMGNAVYRPESTQGRCQTEQLKGSAGATHGESTADGIKYNVRTPLNYDPTFPHPLLLVLSPAGSNRAKTEKTTDLTLAATTAGMIVAYADHPPLSPTTAVELGTIPEFIAKKWCIDDKRIYITGHSDGGTSTMALAFMSGTKHIPSAIAPSAAGINYQELRQRRCPDPIPAMIMHSANDKLFPGYGKESAGWWAICNQCDPIPEPLDNGCSAYTNCASGIKTWYCEGDKPHSQWPDINATLIDFFVSSARKEK</sequence>
<keyword evidence="3" id="KW-0858">Xylan degradation</keyword>
<dbReference type="AlphaFoldDB" id="G4T1R9"/>
<keyword evidence="5" id="KW-0378">Hydrolase</keyword>
<dbReference type="InterPro" id="IPR029058">
    <property type="entry name" value="AB_hydrolase_fold"/>
</dbReference>
<evidence type="ECO:0000313" key="10">
    <source>
        <dbReference type="Proteomes" id="UP000008315"/>
    </source>
</evidence>
<accession>G4T1R9</accession>
<keyword evidence="10" id="KW-1185">Reference proteome</keyword>
<dbReference type="GO" id="GO:0030600">
    <property type="term" value="F:feruloyl esterase activity"/>
    <property type="evidence" value="ECO:0007669"/>
    <property type="project" value="InterPro"/>
</dbReference>
<reference evidence="10" key="1">
    <citation type="journal article" date="2012" name="J. Bacteriol.">
        <title>Genome sequence of the haloalkaliphilic methanotrophic bacterium Methylomicrobium alcaliphilum 20Z.</title>
        <authorList>
            <person name="Vuilleumier S."/>
            <person name="Khmelenina V.N."/>
            <person name="Bringel F."/>
            <person name="Reshetnikov A.S."/>
            <person name="Lajus A."/>
            <person name="Mangenot S."/>
            <person name="Rouy Z."/>
            <person name="Op den Camp H.J."/>
            <person name="Jetten M.S."/>
            <person name="Dispirito A.A."/>
            <person name="Dunfield P."/>
            <person name="Klotz M.G."/>
            <person name="Semrau J.D."/>
            <person name="Stein L.Y."/>
            <person name="Barbe V."/>
            <person name="Medigue C."/>
            <person name="Trotsenko Y.A."/>
            <person name="Kalyuzhnaya M.G."/>
        </authorList>
    </citation>
    <scope>NUCLEOTIDE SEQUENCE [LARGE SCALE GENOMIC DNA]</scope>
    <source>
        <strain evidence="10">DSM 19304 / NCIMB 14124 / VKM B-2133 / 20Z</strain>
    </source>
</reference>
<dbReference type="PANTHER" id="PTHR38050:SF2">
    <property type="entry name" value="FERULOYL ESTERASE C-RELATED"/>
    <property type="match status" value="1"/>
</dbReference>
<keyword evidence="6" id="KW-0119">Carbohydrate metabolism</keyword>
<keyword evidence="8" id="KW-0472">Membrane</keyword>
<keyword evidence="8" id="KW-1133">Transmembrane helix</keyword>
<evidence type="ECO:0000256" key="3">
    <source>
        <dbReference type="ARBA" id="ARBA00022651"/>
    </source>
</evidence>
<gene>
    <name evidence="9" type="ordered locus">MEALZ_1815</name>
</gene>
<dbReference type="Gene3D" id="3.40.50.1820">
    <property type="entry name" value="alpha/beta hydrolase"/>
    <property type="match status" value="1"/>
</dbReference>
<protein>
    <submittedName>
        <fullName evidence="9">Poly(3-hydroxybutyrate) depolymerase-like protein</fullName>
    </submittedName>
</protein>
<organism evidence="9 10">
    <name type="scientific">Methylotuvimicrobium alcaliphilum (strain DSM 19304 / NCIMB 14124 / VKM B-2133 / 20Z)</name>
    <name type="common">Methylomicrobium alcaliphilum</name>
    <dbReference type="NCBI Taxonomy" id="1091494"/>
    <lineage>
        <taxon>Bacteria</taxon>
        <taxon>Pseudomonadati</taxon>
        <taxon>Pseudomonadota</taxon>
        <taxon>Gammaproteobacteria</taxon>
        <taxon>Methylococcales</taxon>
        <taxon>Methylococcaceae</taxon>
        <taxon>Methylotuvimicrobium</taxon>
    </lineage>
</organism>
<dbReference type="PATRIC" id="fig|271065.3.peg.1861"/>
<dbReference type="PANTHER" id="PTHR38050">
    <property type="match status" value="1"/>
</dbReference>
<evidence type="ECO:0000256" key="2">
    <source>
        <dbReference type="ARBA" id="ARBA00022525"/>
    </source>
</evidence>
<dbReference type="EMBL" id="FO082060">
    <property type="protein sequence ID" value="CCE23501.1"/>
    <property type="molecule type" value="Genomic_DNA"/>
</dbReference>
<evidence type="ECO:0000256" key="7">
    <source>
        <dbReference type="ARBA" id="ARBA00023326"/>
    </source>
</evidence>
<evidence type="ECO:0000256" key="5">
    <source>
        <dbReference type="ARBA" id="ARBA00022801"/>
    </source>
</evidence>
<comment type="subcellular location">
    <subcellularLocation>
        <location evidence="1">Secreted</location>
    </subcellularLocation>
</comment>